<evidence type="ECO:0000259" key="2">
    <source>
        <dbReference type="Pfam" id="PF00550"/>
    </source>
</evidence>
<proteinExistence type="predicted"/>
<dbReference type="SUPFAM" id="SSF47336">
    <property type="entry name" value="ACP-like"/>
    <property type="match status" value="1"/>
</dbReference>
<name>A0A4D4LGS4_STRVO</name>
<accession>A0A4D4LGS4</accession>
<dbReference type="InterPro" id="IPR009081">
    <property type="entry name" value="PP-bd_ACP"/>
</dbReference>
<comment type="caution">
    <text evidence="3">The sequence shown here is derived from an EMBL/GenBank/DDBJ whole genome shotgun (WGS) entry which is preliminary data.</text>
</comment>
<evidence type="ECO:0000256" key="1">
    <source>
        <dbReference type="SAM" id="MobiDB-lite"/>
    </source>
</evidence>
<protein>
    <recommendedName>
        <fullName evidence="2">Carrier domain-containing protein</fullName>
    </recommendedName>
</protein>
<reference evidence="3 4" key="1">
    <citation type="journal article" date="2020" name="Int. J. Syst. Evol. Microbiol.">
        <title>Reclassification of Streptomyces castelarensis and Streptomyces sporoclivatus as later heterotypic synonyms of Streptomyces antimycoticus.</title>
        <authorList>
            <person name="Komaki H."/>
            <person name="Tamura T."/>
        </authorList>
    </citation>
    <scope>NUCLEOTIDE SEQUENCE [LARGE SCALE GENOMIC DNA]</scope>
    <source>
        <strain evidence="3 4">NBRC 13459</strain>
    </source>
</reference>
<keyword evidence="4" id="KW-1185">Reference proteome</keyword>
<dbReference type="EMBL" id="BJHW01000002">
    <property type="protein sequence ID" value="GDY60205.1"/>
    <property type="molecule type" value="Genomic_DNA"/>
</dbReference>
<dbReference type="OrthoDB" id="2455700at2"/>
<organism evidence="3 4">
    <name type="scientific">Streptomyces violaceusniger</name>
    <dbReference type="NCBI Taxonomy" id="68280"/>
    <lineage>
        <taxon>Bacteria</taxon>
        <taxon>Bacillati</taxon>
        <taxon>Actinomycetota</taxon>
        <taxon>Actinomycetes</taxon>
        <taxon>Kitasatosporales</taxon>
        <taxon>Streptomycetaceae</taxon>
        <taxon>Streptomyces</taxon>
        <taxon>Streptomyces violaceusniger group</taxon>
    </lineage>
</organism>
<gene>
    <name evidence="3" type="ORF">SVIO_108280</name>
</gene>
<dbReference type="RefSeq" id="WP_137982107.1">
    <property type="nucleotide sequence ID" value="NZ_BAAASO010000033.1"/>
</dbReference>
<feature type="domain" description="Carrier" evidence="2">
    <location>
        <begin position="7"/>
        <end position="63"/>
    </location>
</feature>
<evidence type="ECO:0000313" key="3">
    <source>
        <dbReference type="EMBL" id="GDY60205.1"/>
    </source>
</evidence>
<feature type="region of interest" description="Disordered" evidence="1">
    <location>
        <begin position="68"/>
        <end position="92"/>
    </location>
</feature>
<sequence>MEELRLWIARKLDLEPHEPADVDDLVGLGMNSVTTMTMVGSWRRAGASVTYRDLAVSPTLSGWWAALSTHTGPPPEPQSETATLIDPEAPFPPDPFLDFICG</sequence>
<dbReference type="AlphaFoldDB" id="A0A4D4LGS4"/>
<dbReference type="InterPro" id="IPR036736">
    <property type="entry name" value="ACP-like_sf"/>
</dbReference>
<dbReference type="Proteomes" id="UP000301309">
    <property type="component" value="Unassembled WGS sequence"/>
</dbReference>
<dbReference type="Gene3D" id="1.10.1200.10">
    <property type="entry name" value="ACP-like"/>
    <property type="match status" value="1"/>
</dbReference>
<dbReference type="Pfam" id="PF00550">
    <property type="entry name" value="PP-binding"/>
    <property type="match status" value="1"/>
</dbReference>
<evidence type="ECO:0000313" key="4">
    <source>
        <dbReference type="Proteomes" id="UP000301309"/>
    </source>
</evidence>